<accession>A0AAE1D9W0</accession>
<keyword evidence="2" id="KW-1185">Reference proteome</keyword>
<name>A0AAE1D9W0_9GAST</name>
<dbReference type="EMBL" id="JAWDGP010004759">
    <property type="protein sequence ID" value="KAK3762090.1"/>
    <property type="molecule type" value="Genomic_DNA"/>
</dbReference>
<proteinExistence type="predicted"/>
<sequence length="113" mass="12128">MGLLRPYGGHFGPREKSGDFPPIFLSSGGRGGRLSSQLPFVCHGGGTVDVKPRFALVANLFTPANTCQITQANLHEAILNQVTVGAWSLSRSTTRHAGPGLYKDSIQHLVRVM</sequence>
<protein>
    <submittedName>
        <fullName evidence="1">Uncharacterized protein</fullName>
    </submittedName>
</protein>
<evidence type="ECO:0000313" key="1">
    <source>
        <dbReference type="EMBL" id="KAK3762090.1"/>
    </source>
</evidence>
<reference evidence="1" key="1">
    <citation type="journal article" date="2023" name="G3 (Bethesda)">
        <title>A reference genome for the long-term kleptoplast-retaining sea slug Elysia crispata morphotype clarki.</title>
        <authorList>
            <person name="Eastman K.E."/>
            <person name="Pendleton A.L."/>
            <person name="Shaikh M.A."/>
            <person name="Suttiyut T."/>
            <person name="Ogas R."/>
            <person name="Tomko P."/>
            <person name="Gavelis G."/>
            <person name="Widhalm J.R."/>
            <person name="Wisecaver J.H."/>
        </authorList>
    </citation>
    <scope>NUCLEOTIDE SEQUENCE</scope>
    <source>
        <strain evidence="1">ECLA1</strain>
    </source>
</reference>
<organism evidence="1 2">
    <name type="scientific">Elysia crispata</name>
    <name type="common">lettuce slug</name>
    <dbReference type="NCBI Taxonomy" id="231223"/>
    <lineage>
        <taxon>Eukaryota</taxon>
        <taxon>Metazoa</taxon>
        <taxon>Spiralia</taxon>
        <taxon>Lophotrochozoa</taxon>
        <taxon>Mollusca</taxon>
        <taxon>Gastropoda</taxon>
        <taxon>Heterobranchia</taxon>
        <taxon>Euthyneura</taxon>
        <taxon>Panpulmonata</taxon>
        <taxon>Sacoglossa</taxon>
        <taxon>Placobranchoidea</taxon>
        <taxon>Plakobranchidae</taxon>
        <taxon>Elysia</taxon>
    </lineage>
</organism>
<dbReference type="AlphaFoldDB" id="A0AAE1D9W0"/>
<comment type="caution">
    <text evidence="1">The sequence shown here is derived from an EMBL/GenBank/DDBJ whole genome shotgun (WGS) entry which is preliminary data.</text>
</comment>
<evidence type="ECO:0000313" key="2">
    <source>
        <dbReference type="Proteomes" id="UP001283361"/>
    </source>
</evidence>
<dbReference type="Proteomes" id="UP001283361">
    <property type="component" value="Unassembled WGS sequence"/>
</dbReference>
<gene>
    <name evidence="1" type="ORF">RRG08_037187</name>
</gene>